<name>W6ZG82_COCMI</name>
<accession>W6ZG82</accession>
<feature type="region of interest" description="Disordered" evidence="1">
    <location>
        <begin position="104"/>
        <end position="123"/>
    </location>
</feature>
<dbReference type="AlphaFoldDB" id="W6ZG82"/>
<dbReference type="RefSeq" id="XP_007690994.1">
    <property type="nucleotide sequence ID" value="XM_007692804.1"/>
</dbReference>
<evidence type="ECO:0000313" key="3">
    <source>
        <dbReference type="Proteomes" id="UP000054032"/>
    </source>
</evidence>
<keyword evidence="3" id="KW-1185">Reference proteome</keyword>
<reference evidence="2 3" key="1">
    <citation type="journal article" date="2013" name="PLoS Genet.">
        <title>Comparative genome structure, secondary metabolite, and effector coding capacity across Cochliobolus pathogens.</title>
        <authorList>
            <person name="Condon B.J."/>
            <person name="Leng Y."/>
            <person name="Wu D."/>
            <person name="Bushley K.E."/>
            <person name="Ohm R.A."/>
            <person name="Otillar R."/>
            <person name="Martin J."/>
            <person name="Schackwitz W."/>
            <person name="Grimwood J."/>
            <person name="MohdZainudin N."/>
            <person name="Xue C."/>
            <person name="Wang R."/>
            <person name="Manning V.A."/>
            <person name="Dhillon B."/>
            <person name="Tu Z.J."/>
            <person name="Steffenson B.J."/>
            <person name="Salamov A."/>
            <person name="Sun H."/>
            <person name="Lowry S."/>
            <person name="LaButti K."/>
            <person name="Han J."/>
            <person name="Copeland A."/>
            <person name="Lindquist E."/>
            <person name="Barry K."/>
            <person name="Schmutz J."/>
            <person name="Baker S.E."/>
            <person name="Ciuffetti L.M."/>
            <person name="Grigoriev I.V."/>
            <person name="Zhong S."/>
            <person name="Turgeon B.G."/>
        </authorList>
    </citation>
    <scope>NUCLEOTIDE SEQUENCE [LARGE SCALE GENOMIC DNA]</scope>
    <source>
        <strain evidence="2 3">ATCC 44560</strain>
    </source>
</reference>
<proteinExistence type="predicted"/>
<dbReference type="GeneID" id="19118273"/>
<feature type="region of interest" description="Disordered" evidence="1">
    <location>
        <begin position="252"/>
        <end position="285"/>
    </location>
</feature>
<feature type="non-terminal residue" evidence="2">
    <location>
        <position position="1"/>
    </location>
</feature>
<organism evidence="2 3">
    <name type="scientific">Bipolaris oryzae ATCC 44560</name>
    <dbReference type="NCBI Taxonomy" id="930090"/>
    <lineage>
        <taxon>Eukaryota</taxon>
        <taxon>Fungi</taxon>
        <taxon>Dikarya</taxon>
        <taxon>Ascomycota</taxon>
        <taxon>Pezizomycotina</taxon>
        <taxon>Dothideomycetes</taxon>
        <taxon>Pleosporomycetidae</taxon>
        <taxon>Pleosporales</taxon>
        <taxon>Pleosporineae</taxon>
        <taxon>Pleosporaceae</taxon>
        <taxon>Bipolaris</taxon>
    </lineage>
</organism>
<dbReference type="HOGENOM" id="CLU_969793_0_0_1"/>
<protein>
    <submittedName>
        <fullName evidence="2">Uncharacterized protein</fullName>
    </submittedName>
</protein>
<dbReference type="Proteomes" id="UP000054032">
    <property type="component" value="Unassembled WGS sequence"/>
</dbReference>
<dbReference type="EMBL" id="KI964059">
    <property type="protein sequence ID" value="EUC42511.1"/>
    <property type="molecule type" value="Genomic_DNA"/>
</dbReference>
<evidence type="ECO:0000256" key="1">
    <source>
        <dbReference type="SAM" id="MobiDB-lite"/>
    </source>
</evidence>
<sequence length="285" mass="30480">IRGARGAEGAADREGSEEGVGMSVRDNETPRGSLGWHQGGRVMDGCKRVPADDGSRCGPGIDTPANPTRPEIRDSSYRDVYIVCMSGLGWFREIMHAFRGGQASNQREAGGHGVKPVEKGSVRRGGMGMGMGATCAVHCIARETQRDGMIRASRAAGVGGAWPELGNFPSTENPGWRVRARDSRFAGLPSAARVLSHSHDGRACYMLHVYGRMYMQTDAGVESSRVVWRVYSSASDAVQRQTARRRARQAMAVSSGHILGADENEGESEGMGEGSANAVGVSERR</sequence>
<feature type="region of interest" description="Disordered" evidence="1">
    <location>
        <begin position="52"/>
        <end position="71"/>
    </location>
</feature>
<feature type="region of interest" description="Disordered" evidence="1">
    <location>
        <begin position="1"/>
        <end position="42"/>
    </location>
</feature>
<gene>
    <name evidence="2" type="ORF">COCMIDRAFT_103335</name>
</gene>
<dbReference type="KEGG" id="bor:COCMIDRAFT_103335"/>
<evidence type="ECO:0000313" key="2">
    <source>
        <dbReference type="EMBL" id="EUC42511.1"/>
    </source>
</evidence>